<evidence type="ECO:0000313" key="1">
    <source>
        <dbReference type="EMBL" id="KAJ8648963.1"/>
    </source>
</evidence>
<proteinExistence type="predicted"/>
<gene>
    <name evidence="1" type="ORF">MRB53_001986</name>
</gene>
<accession>A0ACC2MTV8</accession>
<name>A0ACC2MTV8_PERAE</name>
<comment type="caution">
    <text evidence="1">The sequence shown here is derived from an EMBL/GenBank/DDBJ whole genome shotgun (WGS) entry which is preliminary data.</text>
</comment>
<keyword evidence="2" id="KW-1185">Reference proteome</keyword>
<evidence type="ECO:0000313" key="2">
    <source>
        <dbReference type="Proteomes" id="UP001234297"/>
    </source>
</evidence>
<dbReference type="EMBL" id="CM056809">
    <property type="protein sequence ID" value="KAJ8648963.1"/>
    <property type="molecule type" value="Genomic_DNA"/>
</dbReference>
<sequence length="129" mass="14257">MLEISNGLICNMAMVYMTMKPGFCPRKESRGRRQFAVWNRTRAISESISGGLLDLQPLPEKTTGILAGVPEEKKFVIAVGSPEIEENPCPEKSCRGSAWGFRFRWFSTPEKRPIAVAAAACVAGGRRRP</sequence>
<dbReference type="Proteomes" id="UP001234297">
    <property type="component" value="Chromosome 1"/>
</dbReference>
<protein>
    <submittedName>
        <fullName evidence="1">Uncharacterized protein</fullName>
    </submittedName>
</protein>
<reference evidence="1 2" key="1">
    <citation type="journal article" date="2022" name="Hortic Res">
        <title>A haplotype resolved chromosomal level avocado genome allows analysis of novel avocado genes.</title>
        <authorList>
            <person name="Nath O."/>
            <person name="Fletcher S.J."/>
            <person name="Hayward A."/>
            <person name="Shaw L.M."/>
            <person name="Masouleh A.K."/>
            <person name="Furtado A."/>
            <person name="Henry R.J."/>
            <person name="Mitter N."/>
        </authorList>
    </citation>
    <scope>NUCLEOTIDE SEQUENCE [LARGE SCALE GENOMIC DNA]</scope>
    <source>
        <strain evidence="2">cv. Hass</strain>
    </source>
</reference>
<organism evidence="1 2">
    <name type="scientific">Persea americana</name>
    <name type="common">Avocado</name>
    <dbReference type="NCBI Taxonomy" id="3435"/>
    <lineage>
        <taxon>Eukaryota</taxon>
        <taxon>Viridiplantae</taxon>
        <taxon>Streptophyta</taxon>
        <taxon>Embryophyta</taxon>
        <taxon>Tracheophyta</taxon>
        <taxon>Spermatophyta</taxon>
        <taxon>Magnoliopsida</taxon>
        <taxon>Magnoliidae</taxon>
        <taxon>Laurales</taxon>
        <taxon>Lauraceae</taxon>
        <taxon>Persea</taxon>
    </lineage>
</organism>